<organism evidence="1 2">
    <name type="scientific">Methanocaldococcus infernus (strain DSM 11812 / JCM 15783 / ME)</name>
    <dbReference type="NCBI Taxonomy" id="573063"/>
    <lineage>
        <taxon>Archaea</taxon>
        <taxon>Methanobacteriati</taxon>
        <taxon>Methanobacteriota</taxon>
        <taxon>Methanomada group</taxon>
        <taxon>Methanococci</taxon>
        <taxon>Methanococcales</taxon>
        <taxon>Methanocaldococcaceae</taxon>
        <taxon>Methanocaldococcus</taxon>
    </lineage>
</organism>
<dbReference type="eggNOG" id="arCOG03231">
    <property type="taxonomic scope" value="Archaea"/>
</dbReference>
<dbReference type="RefSeq" id="WP_013100767.1">
    <property type="nucleotide sequence ID" value="NC_014122.1"/>
</dbReference>
<dbReference type="Pfam" id="PF09890">
    <property type="entry name" value="DUF2117"/>
    <property type="match status" value="1"/>
</dbReference>
<dbReference type="AlphaFoldDB" id="D5VTW9"/>
<dbReference type="HOGENOM" id="CLU_038447_0_0_2"/>
<dbReference type="OrthoDB" id="120859at2157"/>
<dbReference type="PIRSF" id="PIRSF006598">
    <property type="entry name" value="UCP006598"/>
    <property type="match status" value="1"/>
</dbReference>
<dbReference type="GeneID" id="9132403"/>
<sequence>MKIGVVIHGPTIIDSGWAEKIIKMLKKLGEVKAKLGGTMGRVAVIDNNLENLIDISEKIMPSESLKRLSEEADILFLLNYGKSKETGHTFGKIVVSRANIKKPVIQIERPGERDGSIIVWNYSEELNNILEFLKEHLNLNIEKCSSKGLEVWEENNKVFRKVHGVSPGETILVNGVVVGRAKEREVILVAEDGKIIDIIGGELKEEGVERLKNVDLNKAIIKTGILRKKANKLRVKEGKDEGYVSIIDHAGEDCIEKAKDFVITIGDDTTQICGDILSRFGVKIIGVTDGDADKIIEEPKFTDGSVILLVKNVRDDHAGEILKKNLKERKYKFDELVEEVEKIFKNYGIEYEKIKK</sequence>
<protein>
    <recommendedName>
        <fullName evidence="3">DUF2117 domain-containing protein</fullName>
    </recommendedName>
</protein>
<keyword evidence="2" id="KW-1185">Reference proteome</keyword>
<proteinExistence type="predicted"/>
<dbReference type="EMBL" id="CP002009">
    <property type="protein sequence ID" value="ADG14022.1"/>
    <property type="molecule type" value="Genomic_DNA"/>
</dbReference>
<evidence type="ECO:0000313" key="1">
    <source>
        <dbReference type="EMBL" id="ADG14022.1"/>
    </source>
</evidence>
<dbReference type="STRING" id="573063.Metin_1372"/>
<dbReference type="Proteomes" id="UP000002061">
    <property type="component" value="Chromosome"/>
</dbReference>
<name>D5VTW9_METIM</name>
<reference evidence="1" key="1">
    <citation type="submission" date="2010-04" db="EMBL/GenBank/DDBJ databases">
        <title>Complete sequence of Methanocaldococcus infernus ME.</title>
        <authorList>
            <consortium name="US DOE Joint Genome Institute"/>
            <person name="Lucas S."/>
            <person name="Copeland A."/>
            <person name="Lapidus A."/>
            <person name="Cheng J.-F."/>
            <person name="Bruce D."/>
            <person name="Goodwin L."/>
            <person name="Pitluck S."/>
            <person name="Munk A.C."/>
            <person name="Detter J.C."/>
            <person name="Han C."/>
            <person name="Tapia R."/>
            <person name="Land M."/>
            <person name="Hauser L."/>
            <person name="Kyrpides N."/>
            <person name="Mikhailova N."/>
            <person name="Sieprawska-Lupa M."/>
            <person name="Whitman W.B."/>
            <person name="Woyke T."/>
        </authorList>
    </citation>
    <scope>NUCLEOTIDE SEQUENCE [LARGE SCALE GENOMIC DNA]</scope>
    <source>
        <strain evidence="1">ME</strain>
    </source>
</reference>
<evidence type="ECO:0008006" key="3">
    <source>
        <dbReference type="Google" id="ProtNLM"/>
    </source>
</evidence>
<evidence type="ECO:0000313" key="2">
    <source>
        <dbReference type="Proteomes" id="UP000002061"/>
    </source>
</evidence>
<dbReference type="KEGG" id="mif:Metin_1372"/>
<dbReference type="InterPro" id="IPR012032">
    <property type="entry name" value="UCP006598"/>
</dbReference>
<gene>
    <name evidence="1" type="ordered locus">Metin_1372</name>
</gene>
<accession>D5VTW9</accession>